<dbReference type="Proteomes" id="UP001080333">
    <property type="component" value="Unassembled WGS sequence"/>
</dbReference>
<reference evidence="1" key="1">
    <citation type="submission" date="2018-08" db="EMBL/GenBank/DDBJ databases">
        <title>Draft genome sequences of Leuconostoc spp. and Weissella spp. with biocontrol potential.</title>
        <authorList>
            <person name="Lo R."/>
            <person name="Ho V.T.T."/>
            <person name="Turner M.S."/>
        </authorList>
    </citation>
    <scope>NUCLEOTIDE SEQUENCE</scope>
    <source>
        <strain evidence="1">156</strain>
    </source>
</reference>
<proteinExistence type="predicted"/>
<evidence type="ECO:0000313" key="1">
    <source>
        <dbReference type="EMBL" id="MCX7578188.1"/>
    </source>
</evidence>
<sequence length="86" mass="9931">MKTTRFTGFRNGEYVGYDDKVDLPMDDECFDTDETSKCPYCGAFNNFEAENESDGDNVEIECNNCEKFYEAEFMISWSVSEGQKIE</sequence>
<dbReference type="AlphaFoldDB" id="A0A9X3E7P3"/>
<name>A0A9X3E7P3_9LACO</name>
<organism evidence="1 2">
    <name type="scientific">Leuconostoc falkenbergense</name>
    <dbReference type="NCBI Taxonomy" id="2766470"/>
    <lineage>
        <taxon>Bacteria</taxon>
        <taxon>Bacillati</taxon>
        <taxon>Bacillota</taxon>
        <taxon>Bacilli</taxon>
        <taxon>Lactobacillales</taxon>
        <taxon>Lactobacillaceae</taxon>
        <taxon>Leuconostoc</taxon>
    </lineage>
</organism>
<evidence type="ECO:0000313" key="2">
    <source>
        <dbReference type="Proteomes" id="UP001080333"/>
    </source>
</evidence>
<protein>
    <submittedName>
        <fullName evidence="1">Uncharacterized protein</fullName>
    </submittedName>
</protein>
<dbReference type="EMBL" id="QVOQ01000005">
    <property type="protein sequence ID" value="MCX7578188.1"/>
    <property type="molecule type" value="Genomic_DNA"/>
</dbReference>
<gene>
    <name evidence="1" type="ORF">D0502_02075</name>
</gene>
<accession>A0A9X3E7P3</accession>
<comment type="caution">
    <text evidence="1">The sequence shown here is derived from an EMBL/GenBank/DDBJ whole genome shotgun (WGS) entry which is preliminary data.</text>
</comment>
<dbReference type="RefSeq" id="WP_267286874.1">
    <property type="nucleotide sequence ID" value="NZ_QVOQ01000005.1"/>
</dbReference>